<evidence type="ECO:0000313" key="1">
    <source>
        <dbReference type="EMBL" id="OGK17616.1"/>
    </source>
</evidence>
<accession>A0A1F7GFK5</accession>
<evidence type="ECO:0000313" key="2">
    <source>
        <dbReference type="Proteomes" id="UP000176850"/>
    </source>
</evidence>
<sequence>MFFSTFVTTDVSTQAVRGTSDVSVSTQVKSTNSSTVIYKRIESTVNGEHTVIESSEPGETKLVITGKPILSITITPVPTKIATQTIEITSTSFSKDLIVRIKIAINEILGRIHFFSKKS</sequence>
<dbReference type="AlphaFoldDB" id="A0A1F7GFK5"/>
<protein>
    <submittedName>
        <fullName evidence="1">Uncharacterized protein</fullName>
    </submittedName>
</protein>
<dbReference type="EMBL" id="MFZH01000041">
    <property type="protein sequence ID" value="OGK17616.1"/>
    <property type="molecule type" value="Genomic_DNA"/>
</dbReference>
<gene>
    <name evidence="1" type="ORF">A2799_04770</name>
</gene>
<comment type="caution">
    <text evidence="1">The sequence shown here is derived from an EMBL/GenBank/DDBJ whole genome shotgun (WGS) entry which is preliminary data.</text>
</comment>
<reference evidence="1 2" key="1">
    <citation type="journal article" date="2016" name="Nat. Commun.">
        <title>Thousands of microbial genomes shed light on interconnected biogeochemical processes in an aquifer system.</title>
        <authorList>
            <person name="Anantharaman K."/>
            <person name="Brown C.T."/>
            <person name="Hug L.A."/>
            <person name="Sharon I."/>
            <person name="Castelle C.J."/>
            <person name="Probst A.J."/>
            <person name="Thomas B.C."/>
            <person name="Singh A."/>
            <person name="Wilkins M.J."/>
            <person name="Karaoz U."/>
            <person name="Brodie E.L."/>
            <person name="Williams K.H."/>
            <person name="Hubbard S.S."/>
            <person name="Banfield J.F."/>
        </authorList>
    </citation>
    <scope>NUCLEOTIDE SEQUENCE [LARGE SCALE GENOMIC DNA]</scope>
</reference>
<organism evidence="1 2">
    <name type="scientific">Candidatus Roizmanbacteria bacterium RIFCSPHIGHO2_01_FULL_39_24</name>
    <dbReference type="NCBI Taxonomy" id="1802032"/>
    <lineage>
        <taxon>Bacteria</taxon>
        <taxon>Candidatus Roizmaniibacteriota</taxon>
    </lineage>
</organism>
<dbReference type="Proteomes" id="UP000176850">
    <property type="component" value="Unassembled WGS sequence"/>
</dbReference>
<name>A0A1F7GFK5_9BACT</name>
<proteinExistence type="predicted"/>